<proteinExistence type="predicted"/>
<dbReference type="SMART" id="SM00387">
    <property type="entry name" value="HATPase_c"/>
    <property type="match status" value="1"/>
</dbReference>
<feature type="domain" description="Histidine kinase/HSP90-like ATPase" evidence="10">
    <location>
        <begin position="272"/>
        <end position="360"/>
    </location>
</feature>
<keyword evidence="9" id="KW-1133">Transmembrane helix</keyword>
<dbReference type="InterPro" id="IPR036890">
    <property type="entry name" value="HATPase_C_sf"/>
</dbReference>
<sequence length="360" mass="37854">MAAGVPTGLAGLGWVCVSWAVGGERARRATAALVGLERLRLASWYDHHRAGGAGGRGGRAYLLLRGALGVLGGYLVFAGMFLAVLLLYGGAGQLVSGEAHPIPLRLPGVRVTGDSSVYGIVLGLTALALSVGWGAVLVGLERRLADRFAPFGRDEVMRGRIAELTASRSGIVRAVDDERRRIERDLHDGVQQRGVTLAMLLGRARHAAEPALIDEAYAEARRLLDELRDVAWRIYPAELDSRGLRAALDEVAHRSAVPVTVVHDPPGRLAPEQETCVYFVVREAVTNANKHAGAGAILVGLRVTEEEATVTVSDDGRGGADPDGGGLAGLARRVRALDGTFAVDSPPGGPTTVTVRLPCA</sequence>
<dbReference type="InterPro" id="IPR003594">
    <property type="entry name" value="HATPase_dom"/>
</dbReference>
<keyword evidence="6" id="KW-0418">Kinase</keyword>
<accession>A0ABQ2QI26</accession>
<evidence type="ECO:0000256" key="8">
    <source>
        <dbReference type="ARBA" id="ARBA00023012"/>
    </source>
</evidence>
<dbReference type="InterPro" id="IPR011712">
    <property type="entry name" value="Sig_transdc_His_kin_sub3_dim/P"/>
</dbReference>
<dbReference type="CDD" id="cd16917">
    <property type="entry name" value="HATPase_UhpB-NarQ-NarX-like"/>
    <property type="match status" value="1"/>
</dbReference>
<comment type="caution">
    <text evidence="11">The sequence shown here is derived from an EMBL/GenBank/DDBJ whole genome shotgun (WGS) entry which is preliminary data.</text>
</comment>
<evidence type="ECO:0000256" key="9">
    <source>
        <dbReference type="SAM" id="Phobius"/>
    </source>
</evidence>
<evidence type="ECO:0000313" key="12">
    <source>
        <dbReference type="Proteomes" id="UP000611554"/>
    </source>
</evidence>
<evidence type="ECO:0000256" key="6">
    <source>
        <dbReference type="ARBA" id="ARBA00022777"/>
    </source>
</evidence>
<comment type="catalytic activity">
    <reaction evidence="1">
        <text>ATP + protein L-histidine = ADP + protein N-phospho-L-histidine.</text>
        <dbReference type="EC" id="2.7.13.3"/>
    </reaction>
</comment>
<gene>
    <name evidence="11" type="ORF">GCM10010140_05690</name>
</gene>
<dbReference type="Proteomes" id="UP000611554">
    <property type="component" value="Unassembled WGS sequence"/>
</dbReference>
<evidence type="ECO:0000259" key="10">
    <source>
        <dbReference type="SMART" id="SM00387"/>
    </source>
</evidence>
<keyword evidence="3" id="KW-0597">Phosphoprotein</keyword>
<dbReference type="PANTHER" id="PTHR24421">
    <property type="entry name" value="NITRATE/NITRITE SENSOR PROTEIN NARX-RELATED"/>
    <property type="match status" value="1"/>
</dbReference>
<feature type="transmembrane region" description="Helical" evidence="9">
    <location>
        <begin position="66"/>
        <end position="88"/>
    </location>
</feature>
<keyword evidence="5" id="KW-0547">Nucleotide-binding</keyword>
<keyword evidence="12" id="KW-1185">Reference proteome</keyword>
<dbReference type="EC" id="2.7.13.3" evidence="2"/>
<protein>
    <recommendedName>
        <fullName evidence="2">histidine kinase</fullName>
        <ecNumber evidence="2">2.7.13.3</ecNumber>
    </recommendedName>
</protein>
<evidence type="ECO:0000256" key="3">
    <source>
        <dbReference type="ARBA" id="ARBA00022553"/>
    </source>
</evidence>
<dbReference type="InterPro" id="IPR050482">
    <property type="entry name" value="Sensor_HK_TwoCompSys"/>
</dbReference>
<reference evidence="12" key="1">
    <citation type="journal article" date="2019" name="Int. J. Syst. Evol. Microbiol.">
        <title>The Global Catalogue of Microorganisms (GCM) 10K type strain sequencing project: providing services to taxonomists for standard genome sequencing and annotation.</title>
        <authorList>
            <consortium name="The Broad Institute Genomics Platform"/>
            <consortium name="The Broad Institute Genome Sequencing Center for Infectious Disease"/>
            <person name="Wu L."/>
            <person name="Ma J."/>
        </authorList>
    </citation>
    <scope>NUCLEOTIDE SEQUENCE [LARGE SCALE GENOMIC DNA]</scope>
    <source>
        <strain evidence="12">JCM 3115</strain>
    </source>
</reference>
<dbReference type="Gene3D" id="1.20.5.1930">
    <property type="match status" value="1"/>
</dbReference>
<keyword evidence="9" id="KW-0472">Membrane</keyword>
<dbReference type="Gene3D" id="3.30.565.10">
    <property type="entry name" value="Histidine kinase-like ATPase, C-terminal domain"/>
    <property type="match status" value="1"/>
</dbReference>
<evidence type="ECO:0000256" key="5">
    <source>
        <dbReference type="ARBA" id="ARBA00022741"/>
    </source>
</evidence>
<evidence type="ECO:0000256" key="1">
    <source>
        <dbReference type="ARBA" id="ARBA00000085"/>
    </source>
</evidence>
<organism evidence="11 12">
    <name type="scientific">Streptosporangium pseudovulgare</name>
    <dbReference type="NCBI Taxonomy" id="35765"/>
    <lineage>
        <taxon>Bacteria</taxon>
        <taxon>Bacillati</taxon>
        <taxon>Actinomycetota</taxon>
        <taxon>Actinomycetes</taxon>
        <taxon>Streptosporangiales</taxon>
        <taxon>Streptosporangiaceae</taxon>
        <taxon>Streptosporangium</taxon>
    </lineage>
</organism>
<keyword evidence="9" id="KW-0812">Transmembrane</keyword>
<dbReference type="EMBL" id="BMQJ01000001">
    <property type="protein sequence ID" value="GGP79965.1"/>
    <property type="molecule type" value="Genomic_DNA"/>
</dbReference>
<dbReference type="SUPFAM" id="SSF55874">
    <property type="entry name" value="ATPase domain of HSP90 chaperone/DNA topoisomerase II/histidine kinase"/>
    <property type="match status" value="1"/>
</dbReference>
<keyword evidence="7" id="KW-0067">ATP-binding</keyword>
<dbReference type="Pfam" id="PF02518">
    <property type="entry name" value="HATPase_c"/>
    <property type="match status" value="1"/>
</dbReference>
<keyword evidence="8" id="KW-0902">Two-component regulatory system</keyword>
<feature type="transmembrane region" description="Helical" evidence="9">
    <location>
        <begin position="117"/>
        <end position="140"/>
    </location>
</feature>
<name>A0ABQ2QI26_9ACTN</name>
<evidence type="ECO:0000256" key="2">
    <source>
        <dbReference type="ARBA" id="ARBA00012438"/>
    </source>
</evidence>
<evidence type="ECO:0000313" key="11">
    <source>
        <dbReference type="EMBL" id="GGP79965.1"/>
    </source>
</evidence>
<evidence type="ECO:0000256" key="7">
    <source>
        <dbReference type="ARBA" id="ARBA00022840"/>
    </source>
</evidence>
<dbReference type="Pfam" id="PF07730">
    <property type="entry name" value="HisKA_3"/>
    <property type="match status" value="1"/>
</dbReference>
<keyword evidence="4" id="KW-0808">Transferase</keyword>
<dbReference type="PANTHER" id="PTHR24421:SF10">
    <property type="entry name" value="NITRATE_NITRITE SENSOR PROTEIN NARQ"/>
    <property type="match status" value="1"/>
</dbReference>
<evidence type="ECO:0000256" key="4">
    <source>
        <dbReference type="ARBA" id="ARBA00022679"/>
    </source>
</evidence>